<dbReference type="Pfam" id="PF11917">
    <property type="entry name" value="DUF3435"/>
    <property type="match status" value="1"/>
</dbReference>
<evidence type="ECO:0000313" key="4">
    <source>
        <dbReference type="Proteomes" id="UP000241587"/>
    </source>
</evidence>
<dbReference type="EMBL" id="CP064748">
    <property type="protein sequence ID" value="QPC62918.1"/>
    <property type="molecule type" value="Genomic_DNA"/>
</dbReference>
<proteinExistence type="predicted"/>
<dbReference type="Proteomes" id="UP000241587">
    <property type="component" value="Unassembled WGS sequence"/>
</dbReference>
<reference evidence="2 4" key="1">
    <citation type="submission" date="2018-02" db="EMBL/GenBank/DDBJ databases">
        <title>Fusarium culmorum secondary metabolites in fungal-bacterial-plant interactions.</title>
        <authorList>
            <person name="Schmidt R."/>
        </authorList>
    </citation>
    <scope>NUCLEOTIDE SEQUENCE [LARGE SCALE GENOMIC DNA]</scope>
    <source>
        <strain evidence="2 4">PV</strain>
    </source>
</reference>
<feature type="region of interest" description="Disordered" evidence="1">
    <location>
        <begin position="1"/>
        <end position="51"/>
    </location>
</feature>
<dbReference type="PANTHER" id="PTHR37535">
    <property type="entry name" value="FLUG DOMAIN PROTEIN"/>
    <property type="match status" value="1"/>
</dbReference>
<protein>
    <submittedName>
        <fullName evidence="2">Uncharacterized protein</fullName>
    </submittedName>
</protein>
<evidence type="ECO:0000256" key="1">
    <source>
        <dbReference type="SAM" id="MobiDB-lite"/>
    </source>
</evidence>
<sequence>MLSSKEIEYNRGPGPDTDYHSGPNMGSSDDDQTSEEEEDGDENDDETDEALYQKFKAQGPVLADHSELTKRNLDTEEEQWKRFCQRRHLDDADEAIVRCDTALFKVYLEIRVKDSNVKKLSAVQGYWKRLSMLYSMKAKASMEKSVLYDIRNVFLPLEGENRSQLALIVRLEDVKRTAGEKEPKVFAFREDDMLIYDPLVLIQALALADSAFHNNFQRPEDFHNLVVPPTTDRIRLLWKEEWLNRPVFRDVEQVDDDLLISTNKAISYQKERLNLIKLGRSLGIEKSLEWYDLRRGSGKQLNDALTPEERNKIMGHRKGDSSTYLMYYMSNFIDADCQSICFGSAPRHDIVRLAARLRYHKGAPKSLTPEQLSDIDTDQTLRMYLKKRMSAMTNLKDKGYRSMKDAIGTKMRDRYDKYNKKAAARRQKLKAQHLQQAIEQFHKAIHIEEVDRQLEGMKPAAEVIAPSGNTYEIQERAQVAQIFSERLWRSLKGEKTQ</sequence>
<feature type="compositionally biased region" description="Acidic residues" evidence="1">
    <location>
        <begin position="28"/>
        <end position="49"/>
    </location>
</feature>
<reference evidence="3" key="2">
    <citation type="submission" date="2020-11" db="EMBL/GenBank/DDBJ databases">
        <title>The chromosome-scale genome resource for two endophytic Fusarium species: F. culmorum and F. pseudograminearum.</title>
        <authorList>
            <person name="Yuan Z."/>
        </authorList>
    </citation>
    <scope>NUCLEOTIDE SEQUENCE</scope>
    <source>
        <strain evidence="3">Class2-1B</strain>
    </source>
</reference>
<dbReference type="InterPro" id="IPR021842">
    <property type="entry name" value="DUF3435"/>
</dbReference>
<gene>
    <name evidence="2" type="ORF">FCULG_00012606</name>
    <name evidence="3" type="ORF">HYE67_005149</name>
</gene>
<evidence type="ECO:0000313" key="2">
    <source>
        <dbReference type="EMBL" id="PTD02536.1"/>
    </source>
</evidence>
<evidence type="ECO:0000313" key="3">
    <source>
        <dbReference type="EMBL" id="QPC62918.1"/>
    </source>
</evidence>
<accession>A0A2T4GG35</accession>
<name>A0A2T4GG35_FUSCU</name>
<dbReference type="Proteomes" id="UP000663297">
    <property type="component" value="Chromosome 2"/>
</dbReference>
<dbReference type="OrthoDB" id="5106810at2759"/>
<keyword evidence="4" id="KW-1185">Reference proteome</keyword>
<dbReference type="AlphaFoldDB" id="A0A2T4GG35"/>
<dbReference type="OMA" id="TANKANC"/>
<dbReference type="EMBL" id="PVEM01000017">
    <property type="protein sequence ID" value="PTD02536.1"/>
    <property type="molecule type" value="Genomic_DNA"/>
</dbReference>
<dbReference type="PANTHER" id="PTHR37535:SF3">
    <property type="entry name" value="FLUG DOMAIN-CONTAINING PROTEIN"/>
    <property type="match status" value="1"/>
</dbReference>
<organism evidence="2 4">
    <name type="scientific">Fusarium culmorum</name>
    <dbReference type="NCBI Taxonomy" id="5516"/>
    <lineage>
        <taxon>Eukaryota</taxon>
        <taxon>Fungi</taxon>
        <taxon>Dikarya</taxon>
        <taxon>Ascomycota</taxon>
        <taxon>Pezizomycotina</taxon>
        <taxon>Sordariomycetes</taxon>
        <taxon>Hypocreomycetidae</taxon>
        <taxon>Hypocreales</taxon>
        <taxon>Nectriaceae</taxon>
        <taxon>Fusarium</taxon>
    </lineage>
</organism>